<feature type="compositionally biased region" description="Basic and acidic residues" evidence="1">
    <location>
        <begin position="42"/>
        <end position="55"/>
    </location>
</feature>
<dbReference type="PANTHER" id="PTHR48473:SF1">
    <property type="entry name" value="TIR DOMAIN-CONTAINING PROTEIN"/>
    <property type="match status" value="1"/>
</dbReference>
<keyword evidence="2" id="KW-0472">Membrane</keyword>
<protein>
    <submittedName>
        <fullName evidence="3">Uncharacterized protein</fullName>
    </submittedName>
</protein>
<feature type="transmembrane region" description="Helical" evidence="2">
    <location>
        <begin position="172"/>
        <end position="190"/>
    </location>
</feature>
<keyword evidence="2" id="KW-1133">Transmembrane helix</keyword>
<organism evidence="3 4">
    <name type="scientific">Acer saccharum</name>
    <name type="common">Sugar maple</name>
    <dbReference type="NCBI Taxonomy" id="4024"/>
    <lineage>
        <taxon>Eukaryota</taxon>
        <taxon>Viridiplantae</taxon>
        <taxon>Streptophyta</taxon>
        <taxon>Embryophyta</taxon>
        <taxon>Tracheophyta</taxon>
        <taxon>Spermatophyta</taxon>
        <taxon>Magnoliopsida</taxon>
        <taxon>eudicotyledons</taxon>
        <taxon>Gunneridae</taxon>
        <taxon>Pentapetalae</taxon>
        <taxon>rosids</taxon>
        <taxon>malvids</taxon>
        <taxon>Sapindales</taxon>
        <taxon>Sapindaceae</taxon>
        <taxon>Hippocastanoideae</taxon>
        <taxon>Acereae</taxon>
        <taxon>Acer</taxon>
    </lineage>
</organism>
<evidence type="ECO:0000256" key="2">
    <source>
        <dbReference type="SAM" id="Phobius"/>
    </source>
</evidence>
<feature type="transmembrane region" description="Helical" evidence="2">
    <location>
        <begin position="202"/>
        <end position="222"/>
    </location>
</feature>
<reference evidence="3" key="2">
    <citation type="submission" date="2023-06" db="EMBL/GenBank/DDBJ databases">
        <authorList>
            <person name="Swenson N.G."/>
            <person name="Wegrzyn J.L."/>
            <person name="Mcevoy S.L."/>
        </authorList>
    </citation>
    <scope>NUCLEOTIDE SEQUENCE</scope>
    <source>
        <strain evidence="3">NS2018</strain>
        <tissue evidence="3">Leaf</tissue>
    </source>
</reference>
<evidence type="ECO:0000313" key="4">
    <source>
        <dbReference type="Proteomes" id="UP001168877"/>
    </source>
</evidence>
<accession>A0AA39RUR4</accession>
<dbReference type="AlphaFoldDB" id="A0AA39RUR4"/>
<feature type="region of interest" description="Disordered" evidence="1">
    <location>
        <begin position="42"/>
        <end position="67"/>
    </location>
</feature>
<feature type="transmembrane region" description="Helical" evidence="2">
    <location>
        <begin position="243"/>
        <end position="266"/>
    </location>
</feature>
<keyword evidence="2" id="KW-0812">Transmembrane</keyword>
<sequence>MKEDRGSVGTNAFIAPLAQYKPHDDHLGLRWRRRTNVSYSEDDWHQETHIQNDDHFPDDDSEDEEYAASTPHDCHSGFHQMSLDGVTLDLNSWFRGDDYYLGERVDEVSQMISPPTVIAEARTNCNLNLGTASFVTARHTEQRINPLRIDIPEGNSNSNDEEVHAWSRKMDFEWIFVITNIVLESMSAIFTQRSSKQKPQYALLGMLLSYLALLTCIIELIYEGRRHRQIPIGRTRRGKSFATLNNIVALACALAQCVVTTINYSFQSPIKLTVSPIILANGVTDGYRGRRLFIESLNRLGEGDDEVSQMISPPTVISAKGTDCNLNLGTASFVTAWPRHTEVYVSSIDWSQKVTNHGVGLEAVARINNGSSGGVL</sequence>
<keyword evidence="4" id="KW-1185">Reference proteome</keyword>
<comment type="caution">
    <text evidence="3">The sequence shown here is derived from an EMBL/GenBank/DDBJ whole genome shotgun (WGS) entry which is preliminary data.</text>
</comment>
<dbReference type="PANTHER" id="PTHR48473">
    <property type="entry name" value="TIR DOMAIN-CONTAINING PROTEIN"/>
    <property type="match status" value="1"/>
</dbReference>
<proteinExistence type="predicted"/>
<name>A0AA39RUR4_ACESA</name>
<dbReference type="EMBL" id="JAUESC010000385">
    <property type="protein sequence ID" value="KAK0578445.1"/>
    <property type="molecule type" value="Genomic_DNA"/>
</dbReference>
<reference evidence="3" key="1">
    <citation type="journal article" date="2022" name="Plant J.">
        <title>Strategies of tolerance reflected in two North American maple genomes.</title>
        <authorList>
            <person name="McEvoy S.L."/>
            <person name="Sezen U.U."/>
            <person name="Trouern-Trend A."/>
            <person name="McMahon S.M."/>
            <person name="Schaberg P.G."/>
            <person name="Yang J."/>
            <person name="Wegrzyn J.L."/>
            <person name="Swenson N.G."/>
        </authorList>
    </citation>
    <scope>NUCLEOTIDE SEQUENCE</scope>
    <source>
        <strain evidence="3">NS2018</strain>
    </source>
</reference>
<dbReference type="Proteomes" id="UP001168877">
    <property type="component" value="Unassembled WGS sequence"/>
</dbReference>
<gene>
    <name evidence="3" type="ORF">LWI29_010548</name>
</gene>
<evidence type="ECO:0000313" key="3">
    <source>
        <dbReference type="EMBL" id="KAK0578445.1"/>
    </source>
</evidence>
<evidence type="ECO:0000256" key="1">
    <source>
        <dbReference type="SAM" id="MobiDB-lite"/>
    </source>
</evidence>
<feature type="compositionally biased region" description="Acidic residues" evidence="1">
    <location>
        <begin position="56"/>
        <end position="66"/>
    </location>
</feature>